<evidence type="ECO:0000313" key="2">
    <source>
        <dbReference type="EMBL" id="MBD7919242.1"/>
    </source>
</evidence>
<reference evidence="2 3" key="1">
    <citation type="submission" date="2020-08" db="EMBL/GenBank/DDBJ databases">
        <title>A Genomic Blueprint of the Chicken Gut Microbiome.</title>
        <authorList>
            <person name="Gilroy R."/>
            <person name="Ravi A."/>
            <person name="Getino M."/>
            <person name="Pursley I."/>
            <person name="Horton D.L."/>
            <person name="Alikhan N.-F."/>
            <person name="Baker D."/>
            <person name="Gharbi K."/>
            <person name="Hall N."/>
            <person name="Watson M."/>
            <person name="Adriaenssens E.M."/>
            <person name="Foster-Nyarko E."/>
            <person name="Jarju S."/>
            <person name="Secka A."/>
            <person name="Antonio M."/>
            <person name="Oren A."/>
            <person name="Chaudhuri R."/>
            <person name="La Ragione R.M."/>
            <person name="Hildebrand F."/>
            <person name="Pallen M.J."/>
        </authorList>
    </citation>
    <scope>NUCLEOTIDE SEQUENCE [LARGE SCALE GENOMIC DNA]</scope>
    <source>
        <strain evidence="2 3">Sa3CUA2</strain>
    </source>
</reference>
<sequence length="232" mass="24438">MTTPAPGEVPRTARQADALARAVAVLDRLRSPGGCPWYAEQTHASLLPYAVEEAHELVEAVEAGDRAGLREELGDVLLQVLVHARVAAEHDDDPFDVADVAETLVAKLVRRNPHVFAADDGDEEIDVAAVLERWEQLKRAEKPTRTSALDGVPATLGALARAQKLVARADQAGLLAAAPPPTRAVVDAADAEALGDALLGLVAAAHRAGVDAESALRRATATWESAVRRAEG</sequence>
<gene>
    <name evidence="2" type="ORF">H9657_13275</name>
</gene>
<dbReference type="InterPro" id="IPR004518">
    <property type="entry name" value="MazG-like_dom"/>
</dbReference>
<organism evidence="2 3">
    <name type="scientific">Cellulomonas avistercoris</name>
    <dbReference type="NCBI Taxonomy" id="2762242"/>
    <lineage>
        <taxon>Bacteria</taxon>
        <taxon>Bacillati</taxon>
        <taxon>Actinomycetota</taxon>
        <taxon>Actinomycetes</taxon>
        <taxon>Micrococcales</taxon>
        <taxon>Cellulomonadaceae</taxon>
        <taxon>Cellulomonas</taxon>
    </lineage>
</organism>
<dbReference type="EMBL" id="JACSQV010000011">
    <property type="protein sequence ID" value="MBD7919242.1"/>
    <property type="molecule type" value="Genomic_DNA"/>
</dbReference>
<comment type="caution">
    <text evidence="2">The sequence shown here is derived from an EMBL/GenBank/DDBJ whole genome shotgun (WGS) entry which is preliminary data.</text>
</comment>
<name>A0ABR8QFP0_9CELL</name>
<dbReference type="PANTHER" id="PTHR30522">
    <property type="entry name" value="NUCLEOSIDE TRIPHOSPHATE PYROPHOSPHOHYDROLASE"/>
    <property type="match status" value="1"/>
</dbReference>
<dbReference type="PANTHER" id="PTHR30522:SF0">
    <property type="entry name" value="NUCLEOSIDE TRIPHOSPHATE PYROPHOSPHOHYDROLASE"/>
    <property type="match status" value="1"/>
</dbReference>
<dbReference type="SUPFAM" id="SSF101386">
    <property type="entry name" value="all-alpha NTP pyrophosphatases"/>
    <property type="match status" value="1"/>
</dbReference>
<dbReference type="Gene3D" id="1.10.287.1080">
    <property type="entry name" value="MazG-like"/>
    <property type="match status" value="2"/>
</dbReference>
<accession>A0ABR8QFP0</accession>
<dbReference type="Pfam" id="PF03819">
    <property type="entry name" value="MazG"/>
    <property type="match status" value="1"/>
</dbReference>
<protein>
    <submittedName>
        <fullName evidence="2">MazG family protein</fullName>
    </submittedName>
</protein>
<feature type="domain" description="NTP pyrophosphohydrolase MazG-like" evidence="1">
    <location>
        <begin position="41"/>
        <end position="116"/>
    </location>
</feature>
<proteinExistence type="predicted"/>
<dbReference type="InterPro" id="IPR048015">
    <property type="entry name" value="NTP-PPase_MazG-like_N"/>
</dbReference>
<keyword evidence="3" id="KW-1185">Reference proteome</keyword>
<evidence type="ECO:0000313" key="3">
    <source>
        <dbReference type="Proteomes" id="UP000604241"/>
    </source>
</evidence>
<dbReference type="RefSeq" id="WP_191783894.1">
    <property type="nucleotide sequence ID" value="NZ_JACSQV010000011.1"/>
</dbReference>
<dbReference type="CDD" id="cd11528">
    <property type="entry name" value="NTP-PPase_MazG_Nterm"/>
    <property type="match status" value="1"/>
</dbReference>
<evidence type="ECO:0000259" key="1">
    <source>
        <dbReference type="Pfam" id="PF03819"/>
    </source>
</evidence>
<dbReference type="InterPro" id="IPR011551">
    <property type="entry name" value="NTP_PyrPHydrolase_MazG"/>
</dbReference>
<dbReference type="Proteomes" id="UP000604241">
    <property type="component" value="Unassembled WGS sequence"/>
</dbReference>